<dbReference type="InterPro" id="IPR004637">
    <property type="entry name" value="Dat"/>
</dbReference>
<dbReference type="GO" id="GO:0030170">
    <property type="term" value="F:pyridoxal phosphate binding"/>
    <property type="evidence" value="ECO:0007669"/>
    <property type="project" value="InterPro"/>
</dbReference>
<dbReference type="InterPro" id="IPR049704">
    <property type="entry name" value="Aminotrans_3_PPA_site"/>
</dbReference>
<proteinExistence type="inferred from homology"/>
<evidence type="ECO:0000256" key="4">
    <source>
        <dbReference type="ARBA" id="ARBA00008954"/>
    </source>
</evidence>
<evidence type="ECO:0000256" key="12">
    <source>
        <dbReference type="ARBA" id="ARBA00031476"/>
    </source>
</evidence>
<name>A0A919K2L2_9ACTN</name>
<evidence type="ECO:0000256" key="8">
    <source>
        <dbReference type="ARBA" id="ARBA00022679"/>
    </source>
</evidence>
<reference evidence="15" key="1">
    <citation type="submission" date="2021-01" db="EMBL/GenBank/DDBJ databases">
        <title>Whole genome shotgun sequence of Actinoplanes rishiriensis NBRC 108556.</title>
        <authorList>
            <person name="Komaki H."/>
            <person name="Tamura T."/>
        </authorList>
    </citation>
    <scope>NUCLEOTIDE SEQUENCE</scope>
    <source>
        <strain evidence="15">NBRC 108556</strain>
    </source>
</reference>
<dbReference type="PROSITE" id="PS00600">
    <property type="entry name" value="AA_TRANSFER_CLASS_3"/>
    <property type="match status" value="1"/>
</dbReference>
<dbReference type="AlphaFoldDB" id="A0A919K2L2"/>
<dbReference type="NCBIfam" id="TIGR00709">
    <property type="entry name" value="dat"/>
    <property type="match status" value="1"/>
</dbReference>
<evidence type="ECO:0000256" key="6">
    <source>
        <dbReference type="ARBA" id="ARBA00014798"/>
    </source>
</evidence>
<comment type="pathway">
    <text evidence="3">Amine and polyamine biosynthesis; ectoine biosynthesis; L-ectoine from L-aspartate 4-semialdehyde: step 1/3.</text>
</comment>
<gene>
    <name evidence="15" type="primary">rhbA_2</name>
    <name evidence="15" type="ORF">Ari01nite_70050</name>
</gene>
<evidence type="ECO:0000313" key="16">
    <source>
        <dbReference type="Proteomes" id="UP000636960"/>
    </source>
</evidence>
<keyword evidence="8" id="KW-0808">Transferase</keyword>
<dbReference type="PANTHER" id="PTHR43552:SF1">
    <property type="entry name" value="DIAMINOBUTYRATE--2-OXOGLUTARATE AMINOTRANSFERASE"/>
    <property type="match status" value="1"/>
</dbReference>
<accession>A0A919K2L2</accession>
<comment type="similarity">
    <text evidence="4 14">Belongs to the class-III pyridoxal-phosphate-dependent aminotransferase family.</text>
</comment>
<dbReference type="InterPro" id="IPR015421">
    <property type="entry name" value="PyrdxlP-dep_Trfase_major"/>
</dbReference>
<evidence type="ECO:0000256" key="3">
    <source>
        <dbReference type="ARBA" id="ARBA00004946"/>
    </source>
</evidence>
<dbReference type="EMBL" id="BOMV01000073">
    <property type="protein sequence ID" value="GIE99540.1"/>
    <property type="molecule type" value="Genomic_DNA"/>
</dbReference>
<evidence type="ECO:0000256" key="14">
    <source>
        <dbReference type="RuleBase" id="RU003560"/>
    </source>
</evidence>
<dbReference type="Gene3D" id="3.40.640.10">
    <property type="entry name" value="Type I PLP-dependent aspartate aminotransferase-like (Major domain)"/>
    <property type="match status" value="1"/>
</dbReference>
<evidence type="ECO:0000256" key="7">
    <source>
        <dbReference type="ARBA" id="ARBA00022576"/>
    </source>
</evidence>
<evidence type="ECO:0000256" key="11">
    <source>
        <dbReference type="ARBA" id="ARBA00030665"/>
    </source>
</evidence>
<dbReference type="Gene3D" id="3.90.1150.10">
    <property type="entry name" value="Aspartate Aminotransferase, domain 1"/>
    <property type="match status" value="1"/>
</dbReference>
<comment type="function">
    <text evidence="2">Catalyzes reversively the conversion of L-aspartate beta-semialdehyde (ASA) to L-2,4-diaminobutyrate (DABA) by transamination with L-glutamate.</text>
</comment>
<comment type="catalytic activity">
    <reaction evidence="13">
        <text>L-2,4-diaminobutanoate + 2-oxoglutarate = L-aspartate 4-semialdehyde + L-glutamate</text>
        <dbReference type="Rhea" id="RHEA:11160"/>
        <dbReference type="ChEBI" id="CHEBI:16810"/>
        <dbReference type="ChEBI" id="CHEBI:29985"/>
        <dbReference type="ChEBI" id="CHEBI:58761"/>
        <dbReference type="ChEBI" id="CHEBI:537519"/>
        <dbReference type="EC" id="2.6.1.76"/>
    </reaction>
</comment>
<dbReference type="Proteomes" id="UP000636960">
    <property type="component" value="Unassembled WGS sequence"/>
</dbReference>
<evidence type="ECO:0000256" key="10">
    <source>
        <dbReference type="ARBA" id="ARBA00029744"/>
    </source>
</evidence>
<comment type="caution">
    <text evidence="15">The sequence shown here is derived from an EMBL/GenBank/DDBJ whole genome shotgun (WGS) entry which is preliminary data.</text>
</comment>
<keyword evidence="16" id="KW-1185">Reference proteome</keyword>
<dbReference type="GO" id="GO:0045303">
    <property type="term" value="F:diaminobutyrate-2-oxoglutarate transaminase activity"/>
    <property type="evidence" value="ECO:0007669"/>
    <property type="project" value="UniProtKB-EC"/>
</dbReference>
<dbReference type="EC" id="2.6.1.76" evidence="5"/>
<dbReference type="PANTHER" id="PTHR43552">
    <property type="entry name" value="DIAMINOBUTYRATE--2-OXOGLUTARATE AMINOTRANSFERASE"/>
    <property type="match status" value="1"/>
</dbReference>
<evidence type="ECO:0000256" key="2">
    <source>
        <dbReference type="ARBA" id="ARBA00002189"/>
    </source>
</evidence>
<dbReference type="InterPro" id="IPR015424">
    <property type="entry name" value="PyrdxlP-dep_Trfase"/>
</dbReference>
<dbReference type="PIRSF" id="PIRSF000521">
    <property type="entry name" value="Transaminase_4ab_Lys_Orn"/>
    <property type="match status" value="1"/>
</dbReference>
<protein>
    <recommendedName>
        <fullName evidence="6">Diaminobutyrate--2-oxoglutarate transaminase</fullName>
        <ecNumber evidence="5">2.6.1.76</ecNumber>
    </recommendedName>
    <alternativeName>
        <fullName evidence="11">DABA aminotransferase</fullName>
    </alternativeName>
    <alternativeName>
        <fullName evidence="12">Diaminobutyrate--2-oxoglutarate aminotransferase</fullName>
    </alternativeName>
    <alternativeName>
        <fullName evidence="10">L-2,4-diaminobutyric acid transaminase</fullName>
    </alternativeName>
</protein>
<evidence type="ECO:0000313" key="15">
    <source>
        <dbReference type="EMBL" id="GIE99540.1"/>
    </source>
</evidence>
<dbReference type="InterPro" id="IPR005814">
    <property type="entry name" value="Aminotrans_3"/>
</dbReference>
<organism evidence="15 16">
    <name type="scientific">Paractinoplanes rishiriensis</name>
    <dbReference type="NCBI Taxonomy" id="1050105"/>
    <lineage>
        <taxon>Bacteria</taxon>
        <taxon>Bacillati</taxon>
        <taxon>Actinomycetota</taxon>
        <taxon>Actinomycetes</taxon>
        <taxon>Micromonosporales</taxon>
        <taxon>Micromonosporaceae</taxon>
        <taxon>Paractinoplanes</taxon>
    </lineage>
</organism>
<dbReference type="RefSeq" id="WP_203786526.1">
    <property type="nucleotide sequence ID" value="NZ_BOMV01000073.1"/>
</dbReference>
<dbReference type="InterPro" id="IPR015422">
    <property type="entry name" value="PyrdxlP-dep_Trfase_small"/>
</dbReference>
<keyword evidence="9 14" id="KW-0663">Pyridoxal phosphate</keyword>
<evidence type="ECO:0000256" key="5">
    <source>
        <dbReference type="ARBA" id="ARBA00013155"/>
    </source>
</evidence>
<evidence type="ECO:0000256" key="9">
    <source>
        <dbReference type="ARBA" id="ARBA00022898"/>
    </source>
</evidence>
<evidence type="ECO:0000256" key="13">
    <source>
        <dbReference type="ARBA" id="ARBA00049111"/>
    </source>
</evidence>
<sequence length="457" mass="49268">MISPALTEAVQLRMRTEVPGPNSARYLANQVATESNARTYPRRLPVAVAAAYGPYLEDVDGNVFIDFLTGAGALPIGHSHPYVVEAVERQLRTHVHGLDLPTEIRWQFVERHRELLPERMRNRMKIHFCGPTGANAVEAAMKLCKAHTGRSTIVSFQGGFHGSTHGAMAVSGLVAPKEAVPGQLGGVHFFPYPYCLRCPLGLNPRSCETNCATLLRTSLHNDYGGVPRPAAIILELVQGEGGAVPATTSFVRTVAETAKELDIPLVVDEVQTGYGRTGTWWAFEQYDIEPDVILMSKAAGGIGLPVAAMMYDRRLDTWASGTHIGTFRGHQLAFAASVATLEVMRREDVLANVARQSRSALAELERIAVRHPSVLEVRGLGLMLGLEIGDPATGAPDGDRAARIQAEALRRGLIVEVGGHRSAVVRLLPPLNVTHTVVSAALRVLDEAIAEAEVATC</sequence>
<dbReference type="SUPFAM" id="SSF53383">
    <property type="entry name" value="PLP-dependent transferases"/>
    <property type="match status" value="1"/>
</dbReference>
<comment type="cofactor">
    <cofactor evidence="1">
        <name>pyridoxal 5'-phosphate</name>
        <dbReference type="ChEBI" id="CHEBI:597326"/>
    </cofactor>
</comment>
<dbReference type="Pfam" id="PF00202">
    <property type="entry name" value="Aminotran_3"/>
    <property type="match status" value="1"/>
</dbReference>
<keyword evidence="7 15" id="KW-0032">Aminotransferase</keyword>
<dbReference type="CDD" id="cd00610">
    <property type="entry name" value="OAT_like"/>
    <property type="match status" value="1"/>
</dbReference>
<evidence type="ECO:0000256" key="1">
    <source>
        <dbReference type="ARBA" id="ARBA00001933"/>
    </source>
</evidence>